<dbReference type="Proteomes" id="UP000215914">
    <property type="component" value="Chromosome 15"/>
</dbReference>
<protein>
    <submittedName>
        <fullName evidence="3">Putative GAG-pre-integrase domain-containing protein</fullName>
    </submittedName>
</protein>
<proteinExistence type="predicted"/>
<evidence type="ECO:0000313" key="3">
    <source>
        <dbReference type="EMBL" id="OTF96175.1"/>
    </source>
</evidence>
<accession>A0A251SD45</accession>
<dbReference type="Pfam" id="PF14223">
    <property type="entry name" value="Retrotran_gag_2"/>
    <property type="match status" value="1"/>
</dbReference>
<dbReference type="AlphaFoldDB" id="A0A251SD45"/>
<keyword evidence="4" id="KW-1185">Reference proteome</keyword>
<gene>
    <name evidence="3" type="ORF">HannXRQ_Chr15g0491201</name>
</gene>
<reference evidence="4" key="1">
    <citation type="journal article" date="2017" name="Nature">
        <title>The sunflower genome provides insights into oil metabolism, flowering and Asterid evolution.</title>
        <authorList>
            <person name="Badouin H."/>
            <person name="Gouzy J."/>
            <person name="Grassa C.J."/>
            <person name="Murat F."/>
            <person name="Staton S.E."/>
            <person name="Cottret L."/>
            <person name="Lelandais-Briere C."/>
            <person name="Owens G.L."/>
            <person name="Carrere S."/>
            <person name="Mayjonade B."/>
            <person name="Legrand L."/>
            <person name="Gill N."/>
            <person name="Kane N.C."/>
            <person name="Bowers J.E."/>
            <person name="Hubner S."/>
            <person name="Bellec A."/>
            <person name="Berard A."/>
            <person name="Berges H."/>
            <person name="Blanchet N."/>
            <person name="Boniface M.C."/>
            <person name="Brunel D."/>
            <person name="Catrice O."/>
            <person name="Chaidir N."/>
            <person name="Claudel C."/>
            <person name="Donnadieu C."/>
            <person name="Faraut T."/>
            <person name="Fievet G."/>
            <person name="Helmstetter N."/>
            <person name="King M."/>
            <person name="Knapp S.J."/>
            <person name="Lai Z."/>
            <person name="Le Paslier M.C."/>
            <person name="Lippi Y."/>
            <person name="Lorenzon L."/>
            <person name="Mandel J.R."/>
            <person name="Marage G."/>
            <person name="Marchand G."/>
            <person name="Marquand E."/>
            <person name="Bret-Mestries E."/>
            <person name="Morien E."/>
            <person name="Nambeesan S."/>
            <person name="Nguyen T."/>
            <person name="Pegot-Espagnet P."/>
            <person name="Pouilly N."/>
            <person name="Raftis F."/>
            <person name="Sallet E."/>
            <person name="Schiex T."/>
            <person name="Thomas J."/>
            <person name="Vandecasteele C."/>
            <person name="Vares D."/>
            <person name="Vear F."/>
            <person name="Vautrin S."/>
            <person name="Crespi M."/>
            <person name="Mangin B."/>
            <person name="Burke J.M."/>
            <person name="Salse J."/>
            <person name="Munos S."/>
            <person name="Vincourt P."/>
            <person name="Rieseberg L.H."/>
            <person name="Langlade N.B."/>
        </authorList>
    </citation>
    <scope>NUCLEOTIDE SEQUENCE [LARGE SCALE GENOMIC DNA]</scope>
    <source>
        <strain evidence="4">cv. SF193</strain>
    </source>
</reference>
<organism evidence="3 4">
    <name type="scientific">Helianthus annuus</name>
    <name type="common">Common sunflower</name>
    <dbReference type="NCBI Taxonomy" id="4232"/>
    <lineage>
        <taxon>Eukaryota</taxon>
        <taxon>Viridiplantae</taxon>
        <taxon>Streptophyta</taxon>
        <taxon>Embryophyta</taxon>
        <taxon>Tracheophyta</taxon>
        <taxon>Spermatophyta</taxon>
        <taxon>Magnoliopsida</taxon>
        <taxon>eudicotyledons</taxon>
        <taxon>Gunneridae</taxon>
        <taxon>Pentapetalae</taxon>
        <taxon>asterids</taxon>
        <taxon>campanulids</taxon>
        <taxon>Asterales</taxon>
        <taxon>Asteraceae</taxon>
        <taxon>Asteroideae</taxon>
        <taxon>Heliantheae alliance</taxon>
        <taxon>Heliantheae</taxon>
        <taxon>Helianthus</taxon>
    </lineage>
</organism>
<dbReference type="EMBL" id="CM007904">
    <property type="protein sequence ID" value="OTF96175.1"/>
    <property type="molecule type" value="Genomic_DNA"/>
</dbReference>
<evidence type="ECO:0000259" key="2">
    <source>
        <dbReference type="Pfam" id="PF13976"/>
    </source>
</evidence>
<dbReference type="PANTHER" id="PTHR47481">
    <property type="match status" value="1"/>
</dbReference>
<evidence type="ECO:0000256" key="1">
    <source>
        <dbReference type="SAM" id="MobiDB-lite"/>
    </source>
</evidence>
<dbReference type="InParanoid" id="A0A251SD45"/>
<feature type="domain" description="GAG-pre-integrase" evidence="2">
    <location>
        <begin position="332"/>
        <end position="396"/>
    </location>
</feature>
<dbReference type="STRING" id="4232.A0A251SD45"/>
<dbReference type="Pfam" id="PF13976">
    <property type="entry name" value="gag_pre-integrs"/>
    <property type="match status" value="1"/>
</dbReference>
<name>A0A251SD45_HELAN</name>
<sequence length="445" mass="49506">MSTSKTSNDSLSMTALLHSLKIQLSSTNFLLWRSQIWPLLSDLDLIGHVDGIATAPPEVLTTDGKTPANPQYTAWMAADRHAVILINSSLSEEAVSVTVGLTTARAIWQALTNEYCNASVERVHNIRDKLRSLVKGSDSVAEFGRKFKGLCDQLSAIGHAVSDSDKLHWFTAGLGVDYISFTSIVRASRPSPSFQDLVAQAESHEVLVRELQSYNSSSMAFVAQSSRPPRRGGRGDNRGYRNYRGGRNNRTPMVLVIRVNCVASMVMSLVRVLPMCRIPPVKPILQTRFRRNVKLIPTMLVGMLTPGLPIIRLNLLDRETRQVLAQGRCENGLYVLNQDHQALSAVSINKASYELWHSRLGHVSNDVIKLLNKTGLVQVTSILPKPIVCSSCQMSKAQKLPFDLNPKRALFPLDLVHCDLWRPSPITSHEGYRYYVAFVDDFSRT</sequence>
<evidence type="ECO:0000313" key="4">
    <source>
        <dbReference type="Proteomes" id="UP000215914"/>
    </source>
</evidence>
<dbReference type="PANTHER" id="PTHR47481:SF3">
    <property type="entry name" value="GAG-POLYPEPTIDE OF LTR COPIA-TYPE-RELATED"/>
    <property type="match status" value="1"/>
</dbReference>
<dbReference type="OMA" id="ICCEQGH"/>
<dbReference type="InterPro" id="IPR025724">
    <property type="entry name" value="GAG-pre-integrase_dom"/>
</dbReference>
<feature type="region of interest" description="Disordered" evidence="1">
    <location>
        <begin position="222"/>
        <end position="244"/>
    </location>
</feature>